<proteinExistence type="predicted"/>
<dbReference type="EMBL" id="CAJJDO010000075">
    <property type="protein sequence ID" value="CAD8181149.1"/>
    <property type="molecule type" value="Genomic_DNA"/>
</dbReference>
<evidence type="ECO:0000313" key="1">
    <source>
        <dbReference type="EMBL" id="CAD8181149.1"/>
    </source>
</evidence>
<sequence length="127" mass="15233">MTVRFKFEACEAIFISVEVNLNHRKSFPLCRFFQNEPSVRLVDSVPRYLSNKQTQIQERFVKKNKQGVEIRKLKGKKQRNGKSYLDQTQYSKTNFFLGEKKKTDQQIYRKIKQKVQNNNLINTFQHQ</sequence>
<keyword evidence="2" id="KW-1185">Reference proteome</keyword>
<comment type="caution">
    <text evidence="1">The sequence shown here is derived from an EMBL/GenBank/DDBJ whole genome shotgun (WGS) entry which is preliminary data.</text>
</comment>
<dbReference type="Proteomes" id="UP000689195">
    <property type="component" value="Unassembled WGS sequence"/>
</dbReference>
<accession>A0A8S1VZC6</accession>
<protein>
    <submittedName>
        <fullName evidence="1">Uncharacterized protein</fullName>
    </submittedName>
</protein>
<evidence type="ECO:0000313" key="2">
    <source>
        <dbReference type="Proteomes" id="UP000689195"/>
    </source>
</evidence>
<reference evidence="1" key="1">
    <citation type="submission" date="2021-01" db="EMBL/GenBank/DDBJ databases">
        <authorList>
            <consortium name="Genoscope - CEA"/>
            <person name="William W."/>
        </authorList>
    </citation>
    <scope>NUCLEOTIDE SEQUENCE</scope>
</reference>
<gene>
    <name evidence="1" type="ORF">PPENT_87.1.T0750227</name>
</gene>
<dbReference type="AlphaFoldDB" id="A0A8S1VZC6"/>
<name>A0A8S1VZC6_9CILI</name>
<organism evidence="1 2">
    <name type="scientific">Paramecium pentaurelia</name>
    <dbReference type="NCBI Taxonomy" id="43138"/>
    <lineage>
        <taxon>Eukaryota</taxon>
        <taxon>Sar</taxon>
        <taxon>Alveolata</taxon>
        <taxon>Ciliophora</taxon>
        <taxon>Intramacronucleata</taxon>
        <taxon>Oligohymenophorea</taxon>
        <taxon>Peniculida</taxon>
        <taxon>Parameciidae</taxon>
        <taxon>Paramecium</taxon>
    </lineage>
</organism>